<dbReference type="InterPro" id="IPR008995">
    <property type="entry name" value="Mo/tungstate-bd_C_term_dom"/>
</dbReference>
<dbReference type="PROSITE" id="PS50893">
    <property type="entry name" value="ABC_TRANSPORTER_2"/>
    <property type="match status" value="1"/>
</dbReference>
<dbReference type="GO" id="GO:0015697">
    <property type="term" value="P:quaternary ammonium group transport"/>
    <property type="evidence" value="ECO:0007669"/>
    <property type="project" value="UniProtKB-ARBA"/>
</dbReference>
<dbReference type="SMART" id="SM00382">
    <property type="entry name" value="AAA"/>
    <property type="match status" value="1"/>
</dbReference>
<proteinExistence type="inferred from homology"/>
<dbReference type="PROSITE" id="PS00211">
    <property type="entry name" value="ABC_TRANSPORTER_1"/>
    <property type="match status" value="1"/>
</dbReference>
<dbReference type="EMBL" id="JAEKJA010000010">
    <property type="protein sequence ID" value="MBJ3776724.1"/>
    <property type="molecule type" value="Genomic_DNA"/>
</dbReference>
<keyword evidence="3" id="KW-0547">Nucleotide-binding</keyword>
<dbReference type="GO" id="GO:0022857">
    <property type="term" value="F:transmembrane transporter activity"/>
    <property type="evidence" value="ECO:0007669"/>
    <property type="project" value="InterPro"/>
</dbReference>
<dbReference type="GO" id="GO:0016887">
    <property type="term" value="F:ATP hydrolysis activity"/>
    <property type="evidence" value="ECO:0007669"/>
    <property type="project" value="InterPro"/>
</dbReference>
<name>A0A934IS92_9HYPH</name>
<dbReference type="PANTHER" id="PTHR42781:SF4">
    <property type="entry name" value="SPERMIDINE_PUTRESCINE IMPORT ATP-BINDING PROTEIN POTA"/>
    <property type="match status" value="1"/>
</dbReference>
<dbReference type="InterPro" id="IPR003593">
    <property type="entry name" value="AAA+_ATPase"/>
</dbReference>
<accession>A0A934IS92</accession>
<feature type="domain" description="ABC transporter" evidence="5">
    <location>
        <begin position="15"/>
        <end position="244"/>
    </location>
</feature>
<dbReference type="RefSeq" id="WP_198882614.1">
    <property type="nucleotide sequence ID" value="NZ_JAEKJA010000010.1"/>
</dbReference>
<organism evidence="6 7">
    <name type="scientific">Acuticoccus mangrovi</name>
    <dbReference type="NCBI Taxonomy" id="2796142"/>
    <lineage>
        <taxon>Bacteria</taxon>
        <taxon>Pseudomonadati</taxon>
        <taxon>Pseudomonadota</taxon>
        <taxon>Alphaproteobacteria</taxon>
        <taxon>Hyphomicrobiales</taxon>
        <taxon>Amorphaceae</taxon>
        <taxon>Acuticoccus</taxon>
    </lineage>
</organism>
<dbReference type="FunFam" id="3.40.50.300:FF:000425">
    <property type="entry name" value="Probable ABC transporter, ATP-binding subunit"/>
    <property type="match status" value="1"/>
</dbReference>
<dbReference type="Pfam" id="PF00005">
    <property type="entry name" value="ABC_tran"/>
    <property type="match status" value="1"/>
</dbReference>
<sequence>MIEQSQSTPSRGVSLRLTDVDVDYGAGNVMSGFSLAVHPGEFFGLLGPSGCGKSTTLGVIAGFVEPSRGKVLLDERDVTAASPQRRGVGVVFQSYALFPHMTVTENVGYGLRVAGKPADYRQRVASLLELVRLDGKGHRLPRELSGGEQQRVAIARALAVQPELLLLDEPLSNLDARLRADMQAELRRIQREANVTTIFVTHDQEEAFGICDRVAVMNRGRIEQIGNAREIYKRPASRFVARFVGRTNHLTGEGTGDRAILVGGHRIAVPEAVAAGKSYDLFVRPEEVMLAETAGEGNSLPAKVVSIQEAGPHRYYRVETAIGVLEACRSSKADVDFGSDDVYASWLPEASTLLDAPHG</sequence>
<dbReference type="Pfam" id="PF08402">
    <property type="entry name" value="TOBE_2"/>
    <property type="match status" value="1"/>
</dbReference>
<reference evidence="6" key="1">
    <citation type="submission" date="2020-12" db="EMBL/GenBank/DDBJ databases">
        <title>Bacterial taxonomy.</title>
        <authorList>
            <person name="Pan X."/>
        </authorList>
    </citation>
    <scope>NUCLEOTIDE SEQUENCE</scope>
    <source>
        <strain evidence="6">B2012</strain>
    </source>
</reference>
<keyword evidence="7" id="KW-1185">Reference proteome</keyword>
<evidence type="ECO:0000313" key="7">
    <source>
        <dbReference type="Proteomes" id="UP000609531"/>
    </source>
</evidence>
<protein>
    <submittedName>
        <fullName evidence="6">ABC transporter ATP-binding protein</fullName>
    </submittedName>
</protein>
<dbReference type="GO" id="GO:0005524">
    <property type="term" value="F:ATP binding"/>
    <property type="evidence" value="ECO:0007669"/>
    <property type="project" value="UniProtKB-KW"/>
</dbReference>
<comment type="similarity">
    <text evidence="1">Belongs to the ABC transporter superfamily.</text>
</comment>
<dbReference type="InterPro" id="IPR017871">
    <property type="entry name" value="ABC_transporter-like_CS"/>
</dbReference>
<dbReference type="Proteomes" id="UP000609531">
    <property type="component" value="Unassembled WGS sequence"/>
</dbReference>
<dbReference type="InterPro" id="IPR003439">
    <property type="entry name" value="ABC_transporter-like_ATP-bd"/>
</dbReference>
<keyword evidence="2" id="KW-0813">Transport</keyword>
<evidence type="ECO:0000259" key="5">
    <source>
        <dbReference type="PROSITE" id="PS50893"/>
    </source>
</evidence>
<dbReference type="Gene3D" id="3.40.50.300">
    <property type="entry name" value="P-loop containing nucleotide triphosphate hydrolases"/>
    <property type="match status" value="1"/>
</dbReference>
<dbReference type="InterPro" id="IPR013611">
    <property type="entry name" value="Transp-assoc_OB_typ2"/>
</dbReference>
<dbReference type="SUPFAM" id="SSF50331">
    <property type="entry name" value="MOP-like"/>
    <property type="match status" value="1"/>
</dbReference>
<dbReference type="PANTHER" id="PTHR42781">
    <property type="entry name" value="SPERMIDINE/PUTRESCINE IMPORT ATP-BINDING PROTEIN POTA"/>
    <property type="match status" value="1"/>
</dbReference>
<dbReference type="InterPro" id="IPR027417">
    <property type="entry name" value="P-loop_NTPase"/>
</dbReference>
<dbReference type="SUPFAM" id="SSF52540">
    <property type="entry name" value="P-loop containing nucleoside triphosphate hydrolases"/>
    <property type="match status" value="1"/>
</dbReference>
<evidence type="ECO:0000256" key="1">
    <source>
        <dbReference type="ARBA" id="ARBA00005417"/>
    </source>
</evidence>
<dbReference type="AlphaFoldDB" id="A0A934IS92"/>
<comment type="caution">
    <text evidence="6">The sequence shown here is derived from an EMBL/GenBank/DDBJ whole genome shotgun (WGS) entry which is preliminary data.</text>
</comment>
<dbReference type="GO" id="GO:0043190">
    <property type="term" value="C:ATP-binding cassette (ABC) transporter complex"/>
    <property type="evidence" value="ECO:0007669"/>
    <property type="project" value="InterPro"/>
</dbReference>
<keyword evidence="4 6" id="KW-0067">ATP-binding</keyword>
<evidence type="ECO:0000256" key="4">
    <source>
        <dbReference type="ARBA" id="ARBA00022840"/>
    </source>
</evidence>
<gene>
    <name evidence="6" type="ORF">JCR33_13545</name>
</gene>
<evidence type="ECO:0000313" key="6">
    <source>
        <dbReference type="EMBL" id="MBJ3776724.1"/>
    </source>
</evidence>
<evidence type="ECO:0000256" key="2">
    <source>
        <dbReference type="ARBA" id="ARBA00022448"/>
    </source>
</evidence>
<dbReference type="InterPro" id="IPR050093">
    <property type="entry name" value="ABC_SmlMolc_Importer"/>
</dbReference>
<evidence type="ECO:0000256" key="3">
    <source>
        <dbReference type="ARBA" id="ARBA00022741"/>
    </source>
</evidence>